<accession>A0A1N6GMF7</accession>
<name>A0A1N6GMF7_9BACT</name>
<dbReference type="AlphaFoldDB" id="A0A1N6GMF7"/>
<dbReference type="EMBL" id="FSRC01000002">
    <property type="protein sequence ID" value="SIO08632.1"/>
    <property type="molecule type" value="Genomic_DNA"/>
</dbReference>
<dbReference type="RefSeq" id="WP_074226103.1">
    <property type="nucleotide sequence ID" value="NZ_FSRC01000002.1"/>
</dbReference>
<dbReference type="STRING" id="226505.SAMN05444394_3362"/>
<evidence type="ECO:0000313" key="2">
    <source>
        <dbReference type="EMBL" id="SIO08632.1"/>
    </source>
</evidence>
<sequence length="152" mass="17693">MWDDFDENSEWDDEDEENFNNPQDRIYKHPLMIKARDIIALTHALVGSLDEARKELYGGLMMEDATMMSSKFAGTEGLEDYVAKMENATIMKVHAKSLRAMTYQLAVESTHAEEHLQLLRDAIEEYRKLFVEWIKGFDANEKYDDGWGIFTD</sequence>
<organism evidence="2 3">
    <name type="scientific">Algoriphagus halophilus</name>
    <dbReference type="NCBI Taxonomy" id="226505"/>
    <lineage>
        <taxon>Bacteria</taxon>
        <taxon>Pseudomonadati</taxon>
        <taxon>Bacteroidota</taxon>
        <taxon>Cytophagia</taxon>
        <taxon>Cytophagales</taxon>
        <taxon>Cyclobacteriaceae</taxon>
        <taxon>Algoriphagus</taxon>
    </lineage>
</organism>
<protein>
    <submittedName>
        <fullName evidence="2">Uncharacterized protein</fullName>
    </submittedName>
</protein>
<reference evidence="3" key="1">
    <citation type="submission" date="2016-11" db="EMBL/GenBank/DDBJ databases">
        <authorList>
            <person name="Varghese N."/>
            <person name="Submissions S."/>
        </authorList>
    </citation>
    <scope>NUCLEOTIDE SEQUENCE [LARGE SCALE GENOMIC DNA]</scope>
    <source>
        <strain evidence="3">DSM 15292</strain>
    </source>
</reference>
<keyword evidence="3" id="KW-1185">Reference proteome</keyword>
<feature type="compositionally biased region" description="Acidic residues" evidence="1">
    <location>
        <begin position="1"/>
        <end position="18"/>
    </location>
</feature>
<gene>
    <name evidence="2" type="ORF">SAMN05444394_3362</name>
</gene>
<proteinExistence type="predicted"/>
<evidence type="ECO:0000256" key="1">
    <source>
        <dbReference type="SAM" id="MobiDB-lite"/>
    </source>
</evidence>
<dbReference type="Proteomes" id="UP000185221">
    <property type="component" value="Unassembled WGS sequence"/>
</dbReference>
<feature type="region of interest" description="Disordered" evidence="1">
    <location>
        <begin position="1"/>
        <end position="23"/>
    </location>
</feature>
<evidence type="ECO:0000313" key="3">
    <source>
        <dbReference type="Proteomes" id="UP000185221"/>
    </source>
</evidence>
<dbReference type="OrthoDB" id="893100at2"/>